<dbReference type="Proteomes" id="UP000298390">
    <property type="component" value="Unassembled WGS sequence"/>
</dbReference>
<sequence>MHLGVIPDALKTSINRYIKKLLLSLEIGIYDVPFAHTHDAVDGK</sequence>
<gene>
    <name evidence="1" type="ORF">EVJ58_g9775</name>
</gene>
<dbReference type="EMBL" id="SEKV01000909">
    <property type="protein sequence ID" value="TFY52860.1"/>
    <property type="molecule type" value="Genomic_DNA"/>
</dbReference>
<comment type="caution">
    <text evidence="1">The sequence shown here is derived from an EMBL/GenBank/DDBJ whole genome shotgun (WGS) entry which is preliminary data.</text>
</comment>
<dbReference type="AlphaFoldDB" id="A0A4Y9XRU8"/>
<name>A0A4Y9XRU8_9APHY</name>
<protein>
    <submittedName>
        <fullName evidence="1">Uncharacterized protein</fullName>
    </submittedName>
</protein>
<evidence type="ECO:0000313" key="1">
    <source>
        <dbReference type="EMBL" id="TFY52860.1"/>
    </source>
</evidence>
<evidence type="ECO:0000313" key="2">
    <source>
        <dbReference type="Proteomes" id="UP000298390"/>
    </source>
</evidence>
<proteinExistence type="predicted"/>
<accession>A0A4Y9XRU8</accession>
<organism evidence="1 2">
    <name type="scientific">Rhodofomes roseus</name>
    <dbReference type="NCBI Taxonomy" id="34475"/>
    <lineage>
        <taxon>Eukaryota</taxon>
        <taxon>Fungi</taxon>
        <taxon>Dikarya</taxon>
        <taxon>Basidiomycota</taxon>
        <taxon>Agaricomycotina</taxon>
        <taxon>Agaricomycetes</taxon>
        <taxon>Polyporales</taxon>
        <taxon>Rhodofomes</taxon>
    </lineage>
</organism>
<reference evidence="1 2" key="1">
    <citation type="submission" date="2019-01" db="EMBL/GenBank/DDBJ databases">
        <title>Genome sequencing of the rare red list fungi Fomitopsis rosea.</title>
        <authorList>
            <person name="Buettner E."/>
            <person name="Kellner H."/>
        </authorList>
    </citation>
    <scope>NUCLEOTIDE SEQUENCE [LARGE SCALE GENOMIC DNA]</scope>
    <source>
        <strain evidence="1 2">DSM 105464</strain>
    </source>
</reference>